<dbReference type="InterPro" id="IPR037185">
    <property type="entry name" value="EmrE-like"/>
</dbReference>
<dbReference type="Proteomes" id="UP001157109">
    <property type="component" value="Unassembled WGS sequence"/>
</dbReference>
<reference evidence="11" key="1">
    <citation type="journal article" date="2019" name="Int. J. Syst. Evol. Microbiol.">
        <title>The Global Catalogue of Microorganisms (GCM) 10K type strain sequencing project: providing services to taxonomists for standard genome sequencing and annotation.</title>
        <authorList>
            <consortium name="The Broad Institute Genomics Platform"/>
            <consortium name="The Broad Institute Genome Sequencing Center for Infectious Disease"/>
            <person name="Wu L."/>
            <person name="Ma J."/>
        </authorList>
    </citation>
    <scope>NUCLEOTIDE SEQUENCE [LARGE SCALE GENOMIC DNA]</scope>
    <source>
        <strain evidence="11">NBRC 105830</strain>
    </source>
</reference>
<keyword evidence="5 8" id="KW-1133">Transmembrane helix</keyword>
<feature type="transmembrane region" description="Helical" evidence="8">
    <location>
        <begin position="190"/>
        <end position="209"/>
    </location>
</feature>
<feature type="transmembrane region" description="Helical" evidence="8">
    <location>
        <begin position="251"/>
        <end position="269"/>
    </location>
</feature>
<comment type="similarity">
    <text evidence="2">Belongs to the EamA transporter family.</text>
</comment>
<organism evidence="10 11">
    <name type="scientific">Arsenicicoccus piscis</name>
    <dbReference type="NCBI Taxonomy" id="673954"/>
    <lineage>
        <taxon>Bacteria</taxon>
        <taxon>Bacillati</taxon>
        <taxon>Actinomycetota</taxon>
        <taxon>Actinomycetes</taxon>
        <taxon>Micrococcales</taxon>
        <taxon>Intrasporangiaceae</taxon>
        <taxon>Arsenicicoccus</taxon>
    </lineage>
</organism>
<dbReference type="SUPFAM" id="SSF103481">
    <property type="entry name" value="Multidrug resistance efflux transporter EmrE"/>
    <property type="match status" value="2"/>
</dbReference>
<feature type="transmembrane region" description="Helical" evidence="8">
    <location>
        <begin position="81"/>
        <end position="103"/>
    </location>
</feature>
<dbReference type="InterPro" id="IPR000620">
    <property type="entry name" value="EamA_dom"/>
</dbReference>
<evidence type="ECO:0000259" key="9">
    <source>
        <dbReference type="Pfam" id="PF00892"/>
    </source>
</evidence>
<dbReference type="PANTHER" id="PTHR42920">
    <property type="entry name" value="OS03G0707200 PROTEIN-RELATED"/>
    <property type="match status" value="1"/>
</dbReference>
<keyword evidence="11" id="KW-1185">Reference proteome</keyword>
<feature type="transmembrane region" description="Helical" evidence="8">
    <location>
        <begin position="52"/>
        <end position="69"/>
    </location>
</feature>
<evidence type="ECO:0000256" key="2">
    <source>
        <dbReference type="ARBA" id="ARBA00007362"/>
    </source>
</evidence>
<feature type="transmembrane region" description="Helical" evidence="8">
    <location>
        <begin position="275"/>
        <end position="293"/>
    </location>
</feature>
<evidence type="ECO:0000256" key="4">
    <source>
        <dbReference type="ARBA" id="ARBA00022692"/>
    </source>
</evidence>
<feature type="transmembrane region" description="Helical" evidence="8">
    <location>
        <begin position="221"/>
        <end position="239"/>
    </location>
</feature>
<feature type="transmembrane region" description="Helical" evidence="8">
    <location>
        <begin position="135"/>
        <end position="152"/>
    </location>
</feature>
<comment type="subcellular location">
    <subcellularLocation>
        <location evidence="1">Cell membrane</location>
        <topology evidence="1">Multi-pass membrane protein</topology>
    </subcellularLocation>
</comment>
<dbReference type="EMBL" id="BSUJ01000001">
    <property type="protein sequence ID" value="GMA19436.1"/>
    <property type="molecule type" value="Genomic_DNA"/>
</dbReference>
<evidence type="ECO:0000256" key="3">
    <source>
        <dbReference type="ARBA" id="ARBA00022475"/>
    </source>
</evidence>
<dbReference type="InterPro" id="IPR051258">
    <property type="entry name" value="Diverse_Substrate_Transporter"/>
</dbReference>
<dbReference type="PANTHER" id="PTHR42920:SF5">
    <property type="entry name" value="EAMA DOMAIN-CONTAINING PROTEIN"/>
    <property type="match status" value="1"/>
</dbReference>
<proteinExistence type="inferred from homology"/>
<feature type="transmembrane region" description="Helical" evidence="8">
    <location>
        <begin position="158"/>
        <end position="178"/>
    </location>
</feature>
<feature type="domain" description="EamA" evidence="9">
    <location>
        <begin position="24"/>
        <end position="149"/>
    </location>
</feature>
<name>A0ABQ6HLT9_9MICO</name>
<accession>A0ABQ6HLT9</accession>
<keyword evidence="3" id="KW-1003">Cell membrane</keyword>
<dbReference type="Pfam" id="PF00892">
    <property type="entry name" value="EamA"/>
    <property type="match status" value="2"/>
</dbReference>
<feature type="transmembrane region" description="Helical" evidence="8">
    <location>
        <begin position="109"/>
        <end position="128"/>
    </location>
</feature>
<dbReference type="RefSeq" id="WP_241444749.1">
    <property type="nucleotide sequence ID" value="NZ_BSUJ01000001.1"/>
</dbReference>
<protein>
    <submittedName>
        <fullName evidence="10">Transporter</fullName>
    </submittedName>
</protein>
<feature type="region of interest" description="Disordered" evidence="7">
    <location>
        <begin position="301"/>
        <end position="322"/>
    </location>
</feature>
<evidence type="ECO:0000256" key="6">
    <source>
        <dbReference type="ARBA" id="ARBA00023136"/>
    </source>
</evidence>
<evidence type="ECO:0000313" key="11">
    <source>
        <dbReference type="Proteomes" id="UP001157109"/>
    </source>
</evidence>
<evidence type="ECO:0000256" key="7">
    <source>
        <dbReference type="SAM" id="MobiDB-lite"/>
    </source>
</evidence>
<gene>
    <name evidence="10" type="ORF">GCM10025862_14570</name>
</gene>
<evidence type="ECO:0000256" key="5">
    <source>
        <dbReference type="ARBA" id="ARBA00022989"/>
    </source>
</evidence>
<feature type="transmembrane region" description="Helical" evidence="8">
    <location>
        <begin position="20"/>
        <end position="40"/>
    </location>
</feature>
<keyword evidence="6 8" id="KW-0472">Membrane</keyword>
<comment type="caution">
    <text evidence="10">The sequence shown here is derived from an EMBL/GenBank/DDBJ whole genome shotgun (WGS) entry which is preliminary data.</text>
</comment>
<feature type="domain" description="EamA" evidence="9">
    <location>
        <begin position="162"/>
        <end position="293"/>
    </location>
</feature>
<feature type="compositionally biased region" description="Basic and acidic residues" evidence="7">
    <location>
        <begin position="301"/>
        <end position="310"/>
    </location>
</feature>
<evidence type="ECO:0000313" key="10">
    <source>
        <dbReference type="EMBL" id="GMA19436.1"/>
    </source>
</evidence>
<sequence>MTPNLPAQGPDRRRRPSHRALATVLLVLITAVWGSTFFMIHDLMQTLPAADFLAVRFAIAAVLMLVIFWRQVRALTRREWGIGLGLGVLYGVAQVLQTMGLAHTDASRSGFITGMYVVLTPVFAARLLRDRVSPATWGAVGLATLGLGALSLQGVGPGFGYGETLTLVGAAIYALHIVGLGRYSTAASATGLATVQIIMVALLCTIAALPDGISMPRSGSGWLALLYMASIAGAGAMWAQTWAQAHLTAARAAIVMTLEPVFAAFFAVLLGGESVTVRMLLGGGLILAAMYLVELTGRRPDEPGHERTALEEPPAEALHHEG</sequence>
<evidence type="ECO:0000256" key="8">
    <source>
        <dbReference type="SAM" id="Phobius"/>
    </source>
</evidence>
<evidence type="ECO:0000256" key="1">
    <source>
        <dbReference type="ARBA" id="ARBA00004651"/>
    </source>
</evidence>
<keyword evidence="4 8" id="KW-0812">Transmembrane</keyword>